<evidence type="ECO:0000313" key="2">
    <source>
        <dbReference type="Proteomes" id="UP001229486"/>
    </source>
</evidence>
<dbReference type="EMBL" id="JAURTK010000039">
    <property type="protein sequence ID" value="MDP9651903.1"/>
    <property type="molecule type" value="Genomic_DNA"/>
</dbReference>
<dbReference type="RefSeq" id="WP_392396406.1">
    <property type="nucleotide sequence ID" value="NZ_JAURTK010000039.1"/>
</dbReference>
<organism evidence="1 2">
    <name type="scientific">Paraburkholderia caledonica</name>
    <dbReference type="NCBI Taxonomy" id="134536"/>
    <lineage>
        <taxon>Bacteria</taxon>
        <taxon>Pseudomonadati</taxon>
        <taxon>Pseudomonadota</taxon>
        <taxon>Betaproteobacteria</taxon>
        <taxon>Burkholderiales</taxon>
        <taxon>Burkholderiaceae</taxon>
        <taxon>Paraburkholderia</taxon>
    </lineage>
</organism>
<sequence length="88" mass="9558">MNCKPGDLAIMVDSRVIENIGVVFEVLGNDAEATAHYGHQCWRVRSSRPTRNSDGTMSIEGRAADFDLRPVSGLPVADDVTDDIKEPA</sequence>
<name>A0AB73IPH2_9BURK</name>
<comment type="caution">
    <text evidence="1">The sequence shown here is derived from an EMBL/GenBank/DDBJ whole genome shotgun (WGS) entry which is preliminary data.</text>
</comment>
<dbReference type="Proteomes" id="UP001229486">
    <property type="component" value="Unassembled WGS sequence"/>
</dbReference>
<dbReference type="AlphaFoldDB" id="A0AB73IPH2"/>
<proteinExistence type="predicted"/>
<accession>A0AB73IPH2</accession>
<evidence type="ECO:0000313" key="1">
    <source>
        <dbReference type="EMBL" id="MDP9651903.1"/>
    </source>
</evidence>
<reference evidence="1" key="1">
    <citation type="submission" date="2023-07" db="EMBL/GenBank/DDBJ databases">
        <title>Sorghum-associated microbial communities from plants grown in Nebraska, USA.</title>
        <authorList>
            <person name="Schachtman D."/>
        </authorList>
    </citation>
    <scope>NUCLEOTIDE SEQUENCE</scope>
    <source>
        <strain evidence="1">DS1061</strain>
    </source>
</reference>
<gene>
    <name evidence="1" type="ORF">J2793_007378</name>
</gene>
<protein>
    <submittedName>
        <fullName evidence="1">Uncharacterized protein</fullName>
    </submittedName>
</protein>